<evidence type="ECO:0000313" key="3">
    <source>
        <dbReference type="RefSeq" id="XP_030376325.1"/>
    </source>
</evidence>
<name>A0A6J2TLE0_DROLE</name>
<proteinExistence type="predicted"/>
<evidence type="ECO:0000256" key="1">
    <source>
        <dbReference type="SAM" id="SignalP"/>
    </source>
</evidence>
<dbReference type="Proteomes" id="UP000504634">
    <property type="component" value="Unplaced"/>
</dbReference>
<accession>A0A6J2TLE0</accession>
<dbReference type="InterPro" id="IPR006631">
    <property type="entry name" value="DM4_12"/>
</dbReference>
<evidence type="ECO:0000313" key="2">
    <source>
        <dbReference type="Proteomes" id="UP000504634"/>
    </source>
</evidence>
<organism evidence="2 3">
    <name type="scientific">Drosophila lebanonensis</name>
    <name type="common">Fruit fly</name>
    <name type="synonym">Scaptodrosophila lebanonensis</name>
    <dbReference type="NCBI Taxonomy" id="7225"/>
    <lineage>
        <taxon>Eukaryota</taxon>
        <taxon>Metazoa</taxon>
        <taxon>Ecdysozoa</taxon>
        <taxon>Arthropoda</taxon>
        <taxon>Hexapoda</taxon>
        <taxon>Insecta</taxon>
        <taxon>Pterygota</taxon>
        <taxon>Neoptera</taxon>
        <taxon>Endopterygota</taxon>
        <taxon>Diptera</taxon>
        <taxon>Brachycera</taxon>
        <taxon>Muscomorpha</taxon>
        <taxon>Ephydroidea</taxon>
        <taxon>Drosophilidae</taxon>
        <taxon>Scaptodrosophila</taxon>
    </lineage>
</organism>
<dbReference type="PANTHER" id="PTHR21398:SF11">
    <property type="entry name" value="HDC15381-RELATED"/>
    <property type="match status" value="1"/>
</dbReference>
<gene>
    <name evidence="3" type="primary">LOC115625426</name>
</gene>
<protein>
    <submittedName>
        <fullName evidence="3">Uncharacterized protein LOC115625426</fullName>
    </submittedName>
</protein>
<keyword evidence="1" id="KW-0732">Signal</keyword>
<dbReference type="Pfam" id="PF07841">
    <property type="entry name" value="DM4_12"/>
    <property type="match status" value="1"/>
</dbReference>
<dbReference type="SMART" id="SM00718">
    <property type="entry name" value="DM4_12"/>
    <property type="match status" value="1"/>
</dbReference>
<keyword evidence="2" id="KW-1185">Reference proteome</keyword>
<reference evidence="3" key="1">
    <citation type="submission" date="2025-08" db="UniProtKB">
        <authorList>
            <consortium name="RefSeq"/>
        </authorList>
    </citation>
    <scope>IDENTIFICATION</scope>
    <source>
        <strain evidence="3">11010-0011.00</strain>
        <tissue evidence="3">Whole body</tissue>
    </source>
</reference>
<feature type="signal peptide" evidence="1">
    <location>
        <begin position="1"/>
        <end position="22"/>
    </location>
</feature>
<dbReference type="AlphaFoldDB" id="A0A6J2TLE0"/>
<dbReference type="OrthoDB" id="8186940at2759"/>
<feature type="chain" id="PRO_5026919808" evidence="1">
    <location>
        <begin position="23"/>
        <end position="222"/>
    </location>
</feature>
<dbReference type="PANTHER" id="PTHR21398">
    <property type="entry name" value="AGAP007094-PA"/>
    <property type="match status" value="1"/>
</dbReference>
<dbReference type="GeneID" id="115625426"/>
<sequence length="222" mass="25546">MNHQVPLALLMLLLCGAAVVEAYTNTTLHSGSQDHNTTQLATLKRNKRVAIFDGPGVSKFVFGVAHPAKLPDKEQSFWWFYIMQWIYTPTPIPIYWWSFWNTSTFVSTAREWRMDLQTTLRDEARSWVYDIIETSLENLDSNKKGATCLLRAICEVSQLPFEEHHVFGELLNAILVPKLDNVSEKYLHARDAGRAGADCSRNYVSCSRDLWHWIQKMTTTSF</sequence>
<dbReference type="RefSeq" id="XP_030376325.1">
    <property type="nucleotide sequence ID" value="XM_030520465.1"/>
</dbReference>